<keyword evidence="4" id="KW-1015">Disulfide bond</keyword>
<dbReference type="GO" id="GO:0046872">
    <property type="term" value="F:metal ion binding"/>
    <property type="evidence" value="ECO:0007669"/>
    <property type="project" value="UniProtKB-KW"/>
</dbReference>
<protein>
    <submittedName>
        <fullName evidence="6">SCO family protein</fullName>
    </submittedName>
</protein>
<dbReference type="Pfam" id="PF02630">
    <property type="entry name" value="SCO1-SenC"/>
    <property type="match status" value="1"/>
</dbReference>
<feature type="binding site" evidence="3">
    <location>
        <position position="175"/>
    </location>
    <ligand>
        <name>Cu cation</name>
        <dbReference type="ChEBI" id="CHEBI:23378"/>
    </ligand>
</feature>
<dbReference type="Gene3D" id="3.40.30.10">
    <property type="entry name" value="Glutaredoxin"/>
    <property type="match status" value="1"/>
</dbReference>
<dbReference type="Proteomes" id="UP000238589">
    <property type="component" value="Unassembled WGS sequence"/>
</dbReference>
<gene>
    <name evidence="6" type="ORF">C6P64_13070</name>
</gene>
<dbReference type="EMBL" id="PVLQ01000051">
    <property type="protein sequence ID" value="PRD64708.1"/>
    <property type="molecule type" value="Genomic_DNA"/>
</dbReference>
<dbReference type="InterPro" id="IPR036249">
    <property type="entry name" value="Thioredoxin-like_sf"/>
</dbReference>
<dbReference type="OrthoDB" id="9790194at2"/>
<dbReference type="PANTHER" id="PTHR12151:SF25">
    <property type="entry name" value="LINALOOL DEHYDRATASE_ISOMERASE DOMAIN-CONTAINING PROTEIN"/>
    <property type="match status" value="1"/>
</dbReference>
<feature type="binding site" evidence="3">
    <location>
        <position position="86"/>
    </location>
    <ligand>
        <name>Cu cation</name>
        <dbReference type="ChEBI" id="CHEBI:23378"/>
    </ligand>
</feature>
<dbReference type="InterPro" id="IPR013766">
    <property type="entry name" value="Thioredoxin_domain"/>
</dbReference>
<evidence type="ECO:0000313" key="6">
    <source>
        <dbReference type="EMBL" id="PRD64708.1"/>
    </source>
</evidence>
<keyword evidence="3" id="KW-0479">Metal-binding</keyword>
<dbReference type="SUPFAM" id="SSF52833">
    <property type="entry name" value="Thioredoxin-like"/>
    <property type="match status" value="1"/>
</dbReference>
<accession>A0A2S9K2K8</accession>
<evidence type="ECO:0000256" key="3">
    <source>
        <dbReference type="PIRSR" id="PIRSR603782-1"/>
    </source>
</evidence>
<reference evidence="6 7" key="1">
    <citation type="submission" date="2018-03" db="EMBL/GenBank/DDBJ databases">
        <title>Comparative genomics illustrates the genes involved in a hyperalkaliphilic mechanisms of Serpentinomonas isolated from highly-alkaline calcium-rich serpentinized springs.</title>
        <authorList>
            <person name="Suzuki S."/>
            <person name="Ishii S."/>
            <person name="Walworth N."/>
            <person name="Bird L."/>
            <person name="Kuenen J.G."/>
            <person name="Nealson K.H."/>
        </authorList>
    </citation>
    <scope>NUCLEOTIDE SEQUENCE [LARGE SCALE GENOMIC DNA]</scope>
    <source>
        <strain evidence="6 7">P1</strain>
    </source>
</reference>
<evidence type="ECO:0000256" key="1">
    <source>
        <dbReference type="ARBA" id="ARBA00010996"/>
    </source>
</evidence>
<dbReference type="InterPro" id="IPR003782">
    <property type="entry name" value="SCO1/SenC"/>
</dbReference>
<evidence type="ECO:0000313" key="7">
    <source>
        <dbReference type="Proteomes" id="UP000238589"/>
    </source>
</evidence>
<dbReference type="AlphaFoldDB" id="A0A2S9K2K8"/>
<keyword evidence="7" id="KW-1185">Reference proteome</keyword>
<keyword evidence="2 3" id="KW-0186">Copper</keyword>
<sequence length="212" mass="23248">MTQHFSSVPAQPTSSRRRFVQITFACVAGVPALVACSPDVAKFKSTDVTGATFAENLRLKDQYGSVRTLKDFKGKIVVVFFGYTQCPDVCPTSMSTMAEVKRLLGAQGDLLQVLFITVDPERDTQPLLKEYMASFDPGFLALRPEPDELKGVATDFKIYFKKVLGSTPTSYTMDHSAGKYIFDTEGRVRLFSAYGTDAVSIASDIKILLSAV</sequence>
<evidence type="ECO:0000256" key="2">
    <source>
        <dbReference type="ARBA" id="ARBA00023008"/>
    </source>
</evidence>
<dbReference type="PANTHER" id="PTHR12151">
    <property type="entry name" value="ELECTRON TRANSPORT PROTIN SCO1/SENC FAMILY MEMBER"/>
    <property type="match status" value="1"/>
</dbReference>
<organism evidence="6 7">
    <name type="scientific">Malikia granosa</name>
    <dbReference type="NCBI Taxonomy" id="263067"/>
    <lineage>
        <taxon>Bacteria</taxon>
        <taxon>Pseudomonadati</taxon>
        <taxon>Pseudomonadota</taxon>
        <taxon>Betaproteobacteria</taxon>
        <taxon>Burkholderiales</taxon>
        <taxon>Comamonadaceae</taxon>
        <taxon>Malikia</taxon>
    </lineage>
</organism>
<feature type="domain" description="Thioredoxin" evidence="5">
    <location>
        <begin position="48"/>
        <end position="212"/>
    </location>
</feature>
<evidence type="ECO:0000259" key="5">
    <source>
        <dbReference type="PROSITE" id="PS51352"/>
    </source>
</evidence>
<dbReference type="PROSITE" id="PS51352">
    <property type="entry name" value="THIOREDOXIN_2"/>
    <property type="match status" value="1"/>
</dbReference>
<feature type="binding site" evidence="3">
    <location>
        <position position="90"/>
    </location>
    <ligand>
        <name>Cu cation</name>
        <dbReference type="ChEBI" id="CHEBI:23378"/>
    </ligand>
</feature>
<dbReference type="RefSeq" id="WP_105749010.1">
    <property type="nucleotide sequence ID" value="NZ_PVLQ01000051.1"/>
</dbReference>
<feature type="disulfide bond" description="Redox-active" evidence="4">
    <location>
        <begin position="86"/>
        <end position="90"/>
    </location>
</feature>
<proteinExistence type="inferred from homology"/>
<dbReference type="CDD" id="cd02968">
    <property type="entry name" value="SCO"/>
    <property type="match status" value="1"/>
</dbReference>
<name>A0A2S9K2K8_9BURK</name>
<evidence type="ECO:0000256" key="4">
    <source>
        <dbReference type="PIRSR" id="PIRSR603782-2"/>
    </source>
</evidence>
<comment type="similarity">
    <text evidence="1">Belongs to the SCO1/2 family.</text>
</comment>
<comment type="caution">
    <text evidence="6">The sequence shown here is derived from an EMBL/GenBank/DDBJ whole genome shotgun (WGS) entry which is preliminary data.</text>
</comment>